<evidence type="ECO:0000313" key="2">
    <source>
        <dbReference type="EMBL" id="KAF4492491.1"/>
    </source>
</evidence>
<proteinExistence type="predicted"/>
<dbReference type="RefSeq" id="XP_031875595.2">
    <property type="nucleotide sequence ID" value="XM_032028095.2"/>
</dbReference>
<dbReference type="InParanoid" id="A0A7J6JQW5"/>
<keyword evidence="3" id="KW-1185">Reference proteome</keyword>
<organism evidence="2 3">
    <name type="scientific">Colletotrichum fructicola (strain Nara gc5)</name>
    <name type="common">Anthracnose fungus</name>
    <name type="synonym">Colletotrichum gloeosporioides (strain Nara gc5)</name>
    <dbReference type="NCBI Taxonomy" id="1213859"/>
    <lineage>
        <taxon>Eukaryota</taxon>
        <taxon>Fungi</taxon>
        <taxon>Dikarya</taxon>
        <taxon>Ascomycota</taxon>
        <taxon>Pezizomycotina</taxon>
        <taxon>Sordariomycetes</taxon>
        <taxon>Hypocreomycetidae</taxon>
        <taxon>Glomerellales</taxon>
        <taxon>Glomerellaceae</taxon>
        <taxon>Colletotrichum</taxon>
        <taxon>Colletotrichum gloeosporioides species complex</taxon>
    </lineage>
</organism>
<feature type="region of interest" description="Disordered" evidence="1">
    <location>
        <begin position="29"/>
        <end position="82"/>
    </location>
</feature>
<accession>A0A7J6JQW5</accession>
<reference evidence="2 3" key="1">
    <citation type="submission" date="2012-08" db="EMBL/GenBank/DDBJ databases">
        <authorList>
            <person name="Gan P.H.P."/>
            <person name="Ikeda K."/>
            <person name="Irieda H."/>
            <person name="Narusaka M."/>
            <person name="O'Connell R.J."/>
            <person name="Narusaka Y."/>
            <person name="Takano Y."/>
            <person name="Kubo Y."/>
            <person name="Shirasu K."/>
        </authorList>
    </citation>
    <scope>NUCLEOTIDE SEQUENCE [LARGE SCALE GENOMIC DNA]</scope>
    <source>
        <strain evidence="2 3">Nara gc5</strain>
    </source>
</reference>
<dbReference type="EMBL" id="ANPB02000001">
    <property type="protein sequence ID" value="KAF4492491.1"/>
    <property type="molecule type" value="Genomic_DNA"/>
</dbReference>
<evidence type="ECO:0000313" key="3">
    <source>
        <dbReference type="Proteomes" id="UP000011096"/>
    </source>
</evidence>
<dbReference type="AlphaFoldDB" id="A0A7J6JQW5"/>
<dbReference type="GeneID" id="43612201"/>
<gene>
    <name evidence="2" type="ORF">CGGC5_v001874</name>
</gene>
<sequence length="82" mass="9245">MALHSGREKRMTAKKMKLLQEALLSLKRFDHQDTNPSTSSASSTTETVIYTPEESLSGDMEVHDASPRMLTPIPTRRGKVEW</sequence>
<feature type="compositionally biased region" description="Low complexity" evidence="1">
    <location>
        <begin position="34"/>
        <end position="47"/>
    </location>
</feature>
<comment type="caution">
    <text evidence="2">The sequence shown here is derived from an EMBL/GenBank/DDBJ whole genome shotgun (WGS) entry which is preliminary data.</text>
</comment>
<protein>
    <submittedName>
        <fullName evidence="2">Uncharacterized protein</fullName>
    </submittedName>
</protein>
<name>A0A7J6JQW5_COLFN</name>
<evidence type="ECO:0000256" key="1">
    <source>
        <dbReference type="SAM" id="MobiDB-lite"/>
    </source>
</evidence>
<dbReference type="Proteomes" id="UP000011096">
    <property type="component" value="Unassembled WGS sequence"/>
</dbReference>
<reference evidence="2 3" key="2">
    <citation type="submission" date="2020-04" db="EMBL/GenBank/DDBJ databases">
        <title>Genome sequencing and assembly of multiple isolates from the Colletotrichum gloeosporioides species complex.</title>
        <authorList>
            <person name="Gan P."/>
            <person name="Shirasu K."/>
        </authorList>
    </citation>
    <scope>NUCLEOTIDE SEQUENCE [LARGE SCALE GENOMIC DNA]</scope>
    <source>
        <strain evidence="2 3">Nara gc5</strain>
    </source>
</reference>